<sequence>MITLSSVRGALTGAASVLGALALLPPTAAAAPLDDPLPPPRPASVGKALLHRMGTHVRPKPGAPALPREVSALSWLVADVTTGDVLAAHDAHRRLPPASTIKTLFALTALPRLSGTALHTVTPTELAAVGEGSSLVGVNPGHTYRIADLWRGVFLSSGNDAVHVLAELNGGWKATATQMQAKARSLGALDTHVVSPDGYDAPGQVSSAYDLAVFGRSGLADPQFAQYAATAATRFPGGTRRDGTPTWTFGIRNTNRLLTGSDGVKRYPGIIGLKNGYTTRAGHTLIAAAQRDGRRLLVTVMNPRRGGGRAVYEEARSLLDWGFAAAGRVHPVGSLQPSAVPQDPPATPAPAAQAAALHREETGSGMAYSWLGSLVGAACLTAGVILWTRGGRHRPAYADRFASALRPLRDRALRGRPRRPRPPSRPGPS</sequence>
<comment type="caution">
    <text evidence="5">The sequence shown here is derived from an EMBL/GenBank/DDBJ whole genome shotgun (WGS) entry which is preliminary data.</text>
</comment>
<dbReference type="Gene3D" id="3.40.710.10">
    <property type="entry name" value="DD-peptidase/beta-lactamase superfamily"/>
    <property type="match status" value="1"/>
</dbReference>
<dbReference type="GO" id="GO:0004180">
    <property type="term" value="F:carboxypeptidase activity"/>
    <property type="evidence" value="ECO:0007669"/>
    <property type="project" value="UniProtKB-KW"/>
</dbReference>
<protein>
    <submittedName>
        <fullName evidence="5">D-alanyl-D-alanine carboxypeptidase</fullName>
    </submittedName>
</protein>
<reference evidence="6" key="1">
    <citation type="journal article" date="2019" name="Int. J. Syst. Evol. Microbiol.">
        <title>The Global Catalogue of Microorganisms (GCM) 10K type strain sequencing project: providing services to taxonomists for standard genome sequencing and annotation.</title>
        <authorList>
            <consortium name="The Broad Institute Genomics Platform"/>
            <consortium name="The Broad Institute Genome Sequencing Center for Infectious Disease"/>
            <person name="Wu L."/>
            <person name="Ma J."/>
        </authorList>
    </citation>
    <scope>NUCLEOTIDE SEQUENCE [LARGE SCALE GENOMIC DNA]</scope>
    <source>
        <strain evidence="6">JCM 4737</strain>
    </source>
</reference>
<dbReference type="PANTHER" id="PTHR21581">
    <property type="entry name" value="D-ALANYL-D-ALANINE CARBOXYPEPTIDASE"/>
    <property type="match status" value="1"/>
</dbReference>
<feature type="chain" id="PRO_5045630513" evidence="3">
    <location>
        <begin position="31"/>
        <end position="429"/>
    </location>
</feature>
<dbReference type="InterPro" id="IPR001967">
    <property type="entry name" value="Peptidase_S11_N"/>
</dbReference>
<evidence type="ECO:0000256" key="3">
    <source>
        <dbReference type="SAM" id="SignalP"/>
    </source>
</evidence>
<feature type="signal peptide" evidence="3">
    <location>
        <begin position="1"/>
        <end position="30"/>
    </location>
</feature>
<keyword evidence="5" id="KW-0378">Hydrolase</keyword>
<evidence type="ECO:0000313" key="6">
    <source>
        <dbReference type="Proteomes" id="UP000599437"/>
    </source>
</evidence>
<evidence type="ECO:0000256" key="2">
    <source>
        <dbReference type="SAM" id="Phobius"/>
    </source>
</evidence>
<name>A0ABQ3DP97_9ACTN</name>
<dbReference type="SUPFAM" id="SSF56601">
    <property type="entry name" value="beta-lactamase/transpeptidase-like"/>
    <property type="match status" value="1"/>
</dbReference>
<dbReference type="Proteomes" id="UP000599437">
    <property type="component" value="Unassembled WGS sequence"/>
</dbReference>
<keyword evidence="2" id="KW-1133">Transmembrane helix</keyword>
<dbReference type="InterPro" id="IPR012338">
    <property type="entry name" value="Beta-lactam/transpept-like"/>
</dbReference>
<evidence type="ECO:0000259" key="4">
    <source>
        <dbReference type="Pfam" id="PF00768"/>
    </source>
</evidence>
<dbReference type="RefSeq" id="WP_138893848.1">
    <property type="nucleotide sequence ID" value="NZ_BMVO01000008.1"/>
</dbReference>
<keyword evidence="2" id="KW-0812">Transmembrane</keyword>
<feature type="region of interest" description="Disordered" evidence="1">
    <location>
        <begin position="408"/>
        <end position="429"/>
    </location>
</feature>
<keyword evidence="3" id="KW-0732">Signal</keyword>
<evidence type="ECO:0000256" key="1">
    <source>
        <dbReference type="SAM" id="MobiDB-lite"/>
    </source>
</evidence>
<evidence type="ECO:0000313" key="5">
    <source>
        <dbReference type="EMBL" id="GHB06292.1"/>
    </source>
</evidence>
<keyword evidence="5" id="KW-0121">Carboxypeptidase</keyword>
<keyword evidence="2" id="KW-0472">Membrane</keyword>
<keyword evidence="5" id="KW-0645">Protease</keyword>
<dbReference type="EMBL" id="BMVO01000008">
    <property type="protein sequence ID" value="GHB06292.1"/>
    <property type="molecule type" value="Genomic_DNA"/>
</dbReference>
<feature type="transmembrane region" description="Helical" evidence="2">
    <location>
        <begin position="367"/>
        <end position="387"/>
    </location>
</feature>
<accession>A0ABQ3DP97</accession>
<proteinExistence type="predicted"/>
<keyword evidence="6" id="KW-1185">Reference proteome</keyword>
<dbReference type="PANTHER" id="PTHR21581:SF33">
    <property type="entry name" value="D-ALANYL-D-ALANINE CARBOXYPEPTIDASE DACB"/>
    <property type="match status" value="1"/>
</dbReference>
<feature type="domain" description="Peptidase S11 D-alanyl-D-alanine carboxypeptidase A N-terminal" evidence="4">
    <location>
        <begin position="67"/>
        <end position="302"/>
    </location>
</feature>
<organism evidence="5 6">
    <name type="scientific">Streptomyces chryseus</name>
    <dbReference type="NCBI Taxonomy" id="68186"/>
    <lineage>
        <taxon>Bacteria</taxon>
        <taxon>Bacillati</taxon>
        <taxon>Actinomycetota</taxon>
        <taxon>Actinomycetes</taxon>
        <taxon>Kitasatosporales</taxon>
        <taxon>Streptomycetaceae</taxon>
        <taxon>Streptomyces</taxon>
    </lineage>
</organism>
<gene>
    <name evidence="5" type="ORF">GCM10010346_31920</name>
</gene>
<dbReference type="Pfam" id="PF00768">
    <property type="entry name" value="Peptidase_S11"/>
    <property type="match status" value="1"/>
</dbReference>